<accession>A0ABX3P6P6</accession>
<reference evidence="1 2" key="1">
    <citation type="submission" date="2016-04" db="EMBL/GenBank/DDBJ databases">
        <authorList>
            <person name="Chen L."/>
            <person name="Zhuang W."/>
            <person name="Wang G."/>
        </authorList>
    </citation>
    <scope>NUCLEOTIDE SEQUENCE [LARGE SCALE GENOMIC DNA]</scope>
    <source>
        <strain evidence="2">GR20</strain>
    </source>
</reference>
<sequence length="72" mass="8672">MKHFHADPVTDFSADANRLEEIRLDNFEEENSKIRKEENLYVLNIKYKAMYHKIKNGYTLPWNHSINNCIFI</sequence>
<dbReference type="EMBL" id="LWBO01000001">
    <property type="protein sequence ID" value="OQP55666.1"/>
    <property type="molecule type" value="Genomic_DNA"/>
</dbReference>
<dbReference type="Proteomes" id="UP000192277">
    <property type="component" value="Unassembled WGS sequence"/>
</dbReference>
<evidence type="ECO:0000313" key="1">
    <source>
        <dbReference type="EMBL" id="OQP55666.1"/>
    </source>
</evidence>
<protein>
    <submittedName>
        <fullName evidence="1">Uncharacterized protein</fullName>
    </submittedName>
</protein>
<organism evidence="1 2">
    <name type="scientific">Niastella koreensis</name>
    <dbReference type="NCBI Taxonomy" id="354356"/>
    <lineage>
        <taxon>Bacteria</taxon>
        <taxon>Pseudomonadati</taxon>
        <taxon>Bacteroidota</taxon>
        <taxon>Chitinophagia</taxon>
        <taxon>Chitinophagales</taxon>
        <taxon>Chitinophagaceae</taxon>
        <taxon>Niastella</taxon>
    </lineage>
</organism>
<keyword evidence="2" id="KW-1185">Reference proteome</keyword>
<proteinExistence type="predicted"/>
<gene>
    <name evidence="1" type="ORF">A4D02_05025</name>
</gene>
<name>A0ABX3P6P6_9BACT</name>
<evidence type="ECO:0000313" key="2">
    <source>
        <dbReference type="Proteomes" id="UP000192277"/>
    </source>
</evidence>
<comment type="caution">
    <text evidence="1">The sequence shown here is derived from an EMBL/GenBank/DDBJ whole genome shotgun (WGS) entry which is preliminary data.</text>
</comment>